<dbReference type="InterPro" id="IPR051465">
    <property type="entry name" value="Cell_Envelope_Struct_Comp"/>
</dbReference>
<feature type="transmembrane region" description="Helical" evidence="1">
    <location>
        <begin position="45"/>
        <end position="65"/>
    </location>
</feature>
<feature type="domain" description="SLH" evidence="2">
    <location>
        <begin position="714"/>
        <end position="777"/>
    </location>
</feature>
<feature type="domain" description="SLH" evidence="2">
    <location>
        <begin position="654"/>
        <end position="713"/>
    </location>
</feature>
<feature type="transmembrane region" description="Helical" evidence="1">
    <location>
        <begin position="12"/>
        <end position="33"/>
    </location>
</feature>
<evidence type="ECO:0000256" key="1">
    <source>
        <dbReference type="SAM" id="Phobius"/>
    </source>
</evidence>
<keyword evidence="1" id="KW-0812">Transmembrane</keyword>
<keyword evidence="1" id="KW-0472">Membrane</keyword>
<protein>
    <submittedName>
        <fullName evidence="3">S-layer homology domain-containing protein</fullName>
    </submittedName>
</protein>
<evidence type="ECO:0000313" key="3">
    <source>
        <dbReference type="EMBL" id="TNJ66761.1"/>
    </source>
</evidence>
<organism evidence="3 4">
    <name type="scientific">Paenibacillus hemerocallicola</name>
    <dbReference type="NCBI Taxonomy" id="1172614"/>
    <lineage>
        <taxon>Bacteria</taxon>
        <taxon>Bacillati</taxon>
        <taxon>Bacillota</taxon>
        <taxon>Bacilli</taxon>
        <taxon>Bacillales</taxon>
        <taxon>Paenibacillaceae</taxon>
        <taxon>Paenibacillus</taxon>
    </lineage>
</organism>
<dbReference type="Proteomes" id="UP000307943">
    <property type="component" value="Unassembled WGS sequence"/>
</dbReference>
<name>A0A5C4TCP8_9BACL</name>
<keyword evidence="1" id="KW-1133">Transmembrane helix</keyword>
<reference evidence="3 4" key="1">
    <citation type="submission" date="2019-05" db="EMBL/GenBank/DDBJ databases">
        <title>We sequenced the genome of Paenibacillus hemerocallicola KCTC 33185 for further insight into its adaptation and study the phylogeny of Paenibacillus.</title>
        <authorList>
            <person name="Narsing Rao M.P."/>
        </authorList>
    </citation>
    <scope>NUCLEOTIDE SEQUENCE [LARGE SCALE GENOMIC DNA]</scope>
    <source>
        <strain evidence="3 4">KCTC 33185</strain>
    </source>
</reference>
<keyword evidence="4" id="KW-1185">Reference proteome</keyword>
<dbReference type="AlphaFoldDB" id="A0A5C4TCP8"/>
<gene>
    <name evidence="3" type="ORF">FE784_07695</name>
</gene>
<feature type="domain" description="SLH" evidence="2">
    <location>
        <begin position="783"/>
        <end position="838"/>
    </location>
</feature>
<dbReference type="Pfam" id="PF00395">
    <property type="entry name" value="SLH"/>
    <property type="match status" value="3"/>
</dbReference>
<accession>A0A5C4TCP8</accession>
<evidence type="ECO:0000313" key="4">
    <source>
        <dbReference type="Proteomes" id="UP000307943"/>
    </source>
</evidence>
<sequence>MVSVLEVNVDKAFQGVLNFTSHGFIIILLYTTIRKLFRGETMKKKLLTTSIATTLVLGSIAGLPLSTNGVAQKLGITGVAHASALDDSGITARMKAIYGQLSDDEKGAISAARTKLREQSSAVETVIRDEIWSKIQTKITEKGGTYPALTETNVVNLFKAAVFPYDENFAGLAGAIADTTNRSVMSDLAKLAGVTTSNNDLADAKAFGEAVEAELETYFKANSNTLVALYLNNNIDGVKSALGTVIGNVIAKSDLKVSQALSGLGIDGTTIVNAYGKVNDIVDVNNAALKALTSAYARTKTTFAQTAVSGNWRIVTPSLKVFDFTSAGIPLTWTIAQNSEVSVVDNKFKLSDYIGYSFSKSYEVTASLNNNVLFKGPVTLSYTAPNTGNPVMGGGGGGGGTQPGIKAPDQVKAEQKLSEVSGKLGDLLKNNQGNGLAQATDAIEQAIREAARVDASSSVKVEGGVAKATLDASKFEDAFKAIGNIAKKAKEALEKNAPGASVPKVIATLDLGTVDAKTAEIPLSKELIDKAKANGIDVLAVKINGVTLAIDLSQLGSNTTITIKSSASTLPNAASEQFDLTFTTANGEIKTFNEPVEVRLPVKDVTGKDTELLVFSKVEDNGSLTPKGGEYNGETKEFVVMNKSFSKYVIVENKISFGDVASVKDWAGRQIQVAAAKGILDGRAANQFVPNDSVTRAEFAKMIVKTFGLEDASAKESFGDVLDTDWFQPYVAAAVKAGIVNGRSDTSFEPNATVTRAEMATMASRALNKILEYKPIATVEVALKGFTDSGSIHSTLQDGVALAAEQGIVVGEENNKFNPNADSTRAQAAVVIYRLLNK</sequence>
<dbReference type="PROSITE" id="PS51272">
    <property type="entry name" value="SLH"/>
    <property type="match status" value="3"/>
</dbReference>
<proteinExistence type="predicted"/>
<comment type="caution">
    <text evidence="3">The sequence shown here is derived from an EMBL/GenBank/DDBJ whole genome shotgun (WGS) entry which is preliminary data.</text>
</comment>
<dbReference type="PANTHER" id="PTHR43308">
    <property type="entry name" value="OUTER MEMBRANE PROTEIN ALPHA-RELATED"/>
    <property type="match status" value="1"/>
</dbReference>
<dbReference type="PANTHER" id="PTHR43308:SF5">
    <property type="entry name" value="S-LAYER PROTEIN _ PEPTIDOGLYCAN ENDO-BETA-N-ACETYLGLUCOSAMINIDASE"/>
    <property type="match status" value="1"/>
</dbReference>
<dbReference type="InterPro" id="IPR001119">
    <property type="entry name" value="SLH_dom"/>
</dbReference>
<dbReference type="OrthoDB" id="2487047at2"/>
<evidence type="ECO:0000259" key="2">
    <source>
        <dbReference type="PROSITE" id="PS51272"/>
    </source>
</evidence>
<dbReference type="EMBL" id="VDCQ01000008">
    <property type="protein sequence ID" value="TNJ66761.1"/>
    <property type="molecule type" value="Genomic_DNA"/>
</dbReference>